<sequence length="105" mass="12073">LQELVASLKKKMDDLNANVIKQTNLPKNYQTLATKAEVEARLLRDEIGEVGNKNAHFAIREAALKAQESILEKQYKFVVEQINDIFIQVESQRPKIKLSRVRCHN</sequence>
<organism evidence="1 2">
    <name type="scientific">Papaver atlanticum</name>
    <dbReference type="NCBI Taxonomy" id="357466"/>
    <lineage>
        <taxon>Eukaryota</taxon>
        <taxon>Viridiplantae</taxon>
        <taxon>Streptophyta</taxon>
        <taxon>Embryophyta</taxon>
        <taxon>Tracheophyta</taxon>
        <taxon>Spermatophyta</taxon>
        <taxon>Magnoliopsida</taxon>
        <taxon>Ranunculales</taxon>
        <taxon>Papaveraceae</taxon>
        <taxon>Papaveroideae</taxon>
        <taxon>Papaver</taxon>
    </lineage>
</organism>
<dbReference type="Proteomes" id="UP001202328">
    <property type="component" value="Unassembled WGS sequence"/>
</dbReference>
<gene>
    <name evidence="1" type="ORF">MKW98_010514</name>
</gene>
<accession>A0AAD4XHG3</accession>
<keyword evidence="2" id="KW-1185">Reference proteome</keyword>
<proteinExistence type="predicted"/>
<feature type="non-terminal residue" evidence="1">
    <location>
        <position position="1"/>
    </location>
</feature>
<name>A0AAD4XHG3_9MAGN</name>
<comment type="caution">
    <text evidence="1">The sequence shown here is derived from an EMBL/GenBank/DDBJ whole genome shotgun (WGS) entry which is preliminary data.</text>
</comment>
<evidence type="ECO:0000313" key="2">
    <source>
        <dbReference type="Proteomes" id="UP001202328"/>
    </source>
</evidence>
<dbReference type="EMBL" id="JAJJMB010009581">
    <property type="protein sequence ID" value="KAI3912995.1"/>
    <property type="molecule type" value="Genomic_DNA"/>
</dbReference>
<reference evidence="1" key="1">
    <citation type="submission" date="2022-04" db="EMBL/GenBank/DDBJ databases">
        <title>A functionally conserved STORR gene fusion in Papaver species that diverged 16.8 million years ago.</title>
        <authorList>
            <person name="Catania T."/>
        </authorList>
    </citation>
    <scope>NUCLEOTIDE SEQUENCE</scope>
    <source>
        <strain evidence="1">S-188037</strain>
    </source>
</reference>
<evidence type="ECO:0000313" key="1">
    <source>
        <dbReference type="EMBL" id="KAI3912995.1"/>
    </source>
</evidence>
<protein>
    <submittedName>
        <fullName evidence="1">Uncharacterized protein</fullName>
    </submittedName>
</protein>
<dbReference type="AlphaFoldDB" id="A0AAD4XHG3"/>